<dbReference type="EMBL" id="CADCUP010000171">
    <property type="protein sequence ID" value="CAA9406557.1"/>
    <property type="molecule type" value="Genomic_DNA"/>
</dbReference>
<feature type="region of interest" description="Disordered" evidence="1">
    <location>
        <begin position="72"/>
        <end position="91"/>
    </location>
</feature>
<protein>
    <recommendedName>
        <fullName evidence="3">Thioesterase domain-containing protein</fullName>
    </recommendedName>
</protein>
<proteinExistence type="predicted"/>
<gene>
    <name evidence="2" type="ORF">AVDCRST_MAG06-2568</name>
</gene>
<dbReference type="InterPro" id="IPR029069">
    <property type="entry name" value="HotDog_dom_sf"/>
</dbReference>
<dbReference type="SUPFAM" id="SSF54637">
    <property type="entry name" value="Thioesterase/thiol ester dehydrase-isomerase"/>
    <property type="match status" value="1"/>
</dbReference>
<dbReference type="Gene3D" id="3.10.129.10">
    <property type="entry name" value="Hotdog Thioesterase"/>
    <property type="match status" value="1"/>
</dbReference>
<evidence type="ECO:0008006" key="3">
    <source>
        <dbReference type="Google" id="ProtNLM"/>
    </source>
</evidence>
<reference evidence="2" key="1">
    <citation type="submission" date="2020-02" db="EMBL/GenBank/DDBJ databases">
        <authorList>
            <person name="Meier V. D."/>
        </authorList>
    </citation>
    <scope>NUCLEOTIDE SEQUENCE</scope>
    <source>
        <strain evidence="2">AVDCRST_MAG06</strain>
    </source>
</reference>
<evidence type="ECO:0000256" key="1">
    <source>
        <dbReference type="SAM" id="MobiDB-lite"/>
    </source>
</evidence>
<organism evidence="2">
    <name type="scientific">uncultured Nocardioides sp</name>
    <dbReference type="NCBI Taxonomy" id="198441"/>
    <lineage>
        <taxon>Bacteria</taxon>
        <taxon>Bacillati</taxon>
        <taxon>Actinomycetota</taxon>
        <taxon>Actinomycetes</taxon>
        <taxon>Propionibacteriales</taxon>
        <taxon>Nocardioidaceae</taxon>
        <taxon>Nocardioides</taxon>
        <taxon>environmental samples</taxon>
    </lineage>
</organism>
<sequence>MNRLIVPRRFCGPPSSGNGGWTAGALAGLVEHERPGDRTDARPAIEVSLRRPPPLDTAMPVTVAEGLTVASAEGSTVAEARTVTDAPEPVDPVPAAEARAAGASYAGLRSHPFPACFVCGTGRREGDGLRIFPGPVGAAPDGSTRVAATWTPHPSLADDDHPDRTDPDEEVRRTSLAVTWAALDCTGGWAGDLEERLMVLGRMTAQVDTLPVVGEEHVVVGQARGRDGRKTSTATTLYDADGRVVARAEHIWIAIDPKDFA</sequence>
<accession>A0A6J4PCW1</accession>
<name>A0A6J4PCW1_9ACTN</name>
<dbReference type="AlphaFoldDB" id="A0A6J4PCW1"/>
<dbReference type="RefSeq" id="WP_295660273.1">
    <property type="nucleotide sequence ID" value="NZ_CADCUP010000171.1"/>
</dbReference>
<evidence type="ECO:0000313" key="2">
    <source>
        <dbReference type="EMBL" id="CAA9406557.1"/>
    </source>
</evidence>